<dbReference type="SUPFAM" id="SSF56925">
    <property type="entry name" value="OMPA-like"/>
    <property type="match status" value="1"/>
</dbReference>
<keyword evidence="1" id="KW-0732">Signal</keyword>
<feature type="domain" description="Outer membrane protein beta-barrel" evidence="2">
    <location>
        <begin position="11"/>
        <end position="179"/>
    </location>
</feature>
<sequence length="180" mass="19947">MVSTFSYGIERMYGVVSTGYSDVEFNQREEESFGYKILLGHQFHRQWYVETGYYKIADVGNEQSMENDFFKADGLYLGALGKASSPMGELFYRLGVARIDVVGYEPLTAEGGCNLGNSTVTQSGDTYCRYDKGVFAGILGLGFDLAVAEKLFVRLDADYIRGGNGLDTGMISLGLRYNFN</sequence>
<comment type="caution">
    <text evidence="3">The sequence shown here is derived from an EMBL/GenBank/DDBJ whole genome shotgun (WGS) entry which is preliminary data.</text>
</comment>
<evidence type="ECO:0000259" key="2">
    <source>
        <dbReference type="Pfam" id="PF13505"/>
    </source>
</evidence>
<dbReference type="Pfam" id="PF13505">
    <property type="entry name" value="OMP_b-brl"/>
    <property type="match status" value="1"/>
</dbReference>
<dbReference type="EMBL" id="MJIC01000014">
    <property type="protein sequence ID" value="OFI34278.1"/>
    <property type="molecule type" value="Genomic_DNA"/>
</dbReference>
<evidence type="ECO:0000313" key="3">
    <source>
        <dbReference type="EMBL" id="OFI34278.1"/>
    </source>
</evidence>
<keyword evidence="4" id="KW-1185">Reference proteome</keyword>
<dbReference type="InterPro" id="IPR011250">
    <property type="entry name" value="OMP/PagP_B-barrel"/>
</dbReference>
<gene>
    <name evidence="3" type="ORF">BFC17_21025</name>
</gene>
<accession>A0A1E8FFA0</accession>
<dbReference type="Gene3D" id="2.40.160.20">
    <property type="match status" value="1"/>
</dbReference>
<organism evidence="3 4">
    <name type="scientific">Alteromonas lipolytica</name>
    <dbReference type="NCBI Taxonomy" id="1856405"/>
    <lineage>
        <taxon>Bacteria</taxon>
        <taxon>Pseudomonadati</taxon>
        <taxon>Pseudomonadota</taxon>
        <taxon>Gammaproteobacteria</taxon>
        <taxon>Alteromonadales</taxon>
        <taxon>Alteromonadaceae</taxon>
        <taxon>Alteromonas/Salinimonas group</taxon>
        <taxon>Alteromonas</taxon>
    </lineage>
</organism>
<name>A0A1E8FFA0_9ALTE</name>
<dbReference type="AlphaFoldDB" id="A0A1E8FFA0"/>
<evidence type="ECO:0000313" key="4">
    <source>
        <dbReference type="Proteomes" id="UP000176037"/>
    </source>
</evidence>
<reference evidence="3 4" key="1">
    <citation type="submission" date="2016-09" db="EMBL/GenBank/DDBJ databases">
        <title>Alteromonas lipolytica, a new species isolated from sea water.</title>
        <authorList>
            <person name="Wu Y.-H."/>
            <person name="Cheng H."/>
            <person name="Xu X.-W."/>
        </authorList>
    </citation>
    <scope>NUCLEOTIDE SEQUENCE [LARGE SCALE GENOMIC DNA]</scope>
    <source>
        <strain evidence="3 4">JW12</strain>
    </source>
</reference>
<dbReference type="STRING" id="1856405.BFC17_21025"/>
<evidence type="ECO:0000256" key="1">
    <source>
        <dbReference type="ARBA" id="ARBA00022729"/>
    </source>
</evidence>
<proteinExistence type="predicted"/>
<dbReference type="InterPro" id="IPR027385">
    <property type="entry name" value="Beta-barrel_OMP"/>
</dbReference>
<dbReference type="Proteomes" id="UP000176037">
    <property type="component" value="Unassembled WGS sequence"/>
</dbReference>
<protein>
    <recommendedName>
        <fullName evidence="2">Outer membrane protein beta-barrel domain-containing protein</fullName>
    </recommendedName>
</protein>